<evidence type="ECO:0000256" key="8">
    <source>
        <dbReference type="SAM" id="MobiDB-lite"/>
    </source>
</evidence>
<evidence type="ECO:0000313" key="10">
    <source>
        <dbReference type="EMBL" id="CAL1534961.1"/>
    </source>
</evidence>
<keyword evidence="4" id="KW-0010">Activator</keyword>
<evidence type="ECO:0000313" key="11">
    <source>
        <dbReference type="Proteomes" id="UP001497497"/>
    </source>
</evidence>
<dbReference type="PROSITE" id="PS50217">
    <property type="entry name" value="BZIP"/>
    <property type="match status" value="1"/>
</dbReference>
<dbReference type="GO" id="GO:0005634">
    <property type="term" value="C:nucleus"/>
    <property type="evidence" value="ECO:0007669"/>
    <property type="project" value="UniProtKB-SubCell"/>
</dbReference>
<evidence type="ECO:0000256" key="2">
    <source>
        <dbReference type="ARBA" id="ARBA00023015"/>
    </source>
</evidence>
<dbReference type="EMBL" id="CAXITT010000187">
    <property type="protein sequence ID" value="CAL1534961.1"/>
    <property type="molecule type" value="Genomic_DNA"/>
</dbReference>
<dbReference type="InterPro" id="IPR046347">
    <property type="entry name" value="bZIP_sf"/>
</dbReference>
<dbReference type="CDD" id="cd14689">
    <property type="entry name" value="bZIP_CREB3"/>
    <property type="match status" value="1"/>
</dbReference>
<comment type="subcellular location">
    <subcellularLocation>
        <location evidence="1">Nucleus</location>
    </subcellularLocation>
</comment>
<name>A0AAV2HLP2_LYMST</name>
<feature type="compositionally biased region" description="Low complexity" evidence="8">
    <location>
        <begin position="239"/>
        <end position="248"/>
    </location>
</feature>
<evidence type="ECO:0000259" key="9">
    <source>
        <dbReference type="PROSITE" id="PS50217"/>
    </source>
</evidence>
<evidence type="ECO:0000256" key="7">
    <source>
        <dbReference type="SAM" id="Coils"/>
    </source>
</evidence>
<feature type="domain" description="BZIP" evidence="9">
    <location>
        <begin position="294"/>
        <end position="357"/>
    </location>
</feature>
<evidence type="ECO:0000256" key="4">
    <source>
        <dbReference type="ARBA" id="ARBA00023159"/>
    </source>
</evidence>
<feature type="coiled-coil region" evidence="7">
    <location>
        <begin position="312"/>
        <end position="360"/>
    </location>
</feature>
<dbReference type="InterPro" id="IPR004827">
    <property type="entry name" value="bZIP"/>
</dbReference>
<dbReference type="GO" id="GO:0000981">
    <property type="term" value="F:DNA-binding transcription factor activity, RNA polymerase II-specific"/>
    <property type="evidence" value="ECO:0007669"/>
    <property type="project" value="TreeGrafter"/>
</dbReference>
<evidence type="ECO:0000256" key="6">
    <source>
        <dbReference type="ARBA" id="ARBA00023242"/>
    </source>
</evidence>
<proteinExistence type="predicted"/>
<organism evidence="10 11">
    <name type="scientific">Lymnaea stagnalis</name>
    <name type="common">Great pond snail</name>
    <name type="synonym">Helix stagnalis</name>
    <dbReference type="NCBI Taxonomy" id="6523"/>
    <lineage>
        <taxon>Eukaryota</taxon>
        <taxon>Metazoa</taxon>
        <taxon>Spiralia</taxon>
        <taxon>Lophotrochozoa</taxon>
        <taxon>Mollusca</taxon>
        <taxon>Gastropoda</taxon>
        <taxon>Heterobranchia</taxon>
        <taxon>Euthyneura</taxon>
        <taxon>Panpulmonata</taxon>
        <taxon>Hygrophila</taxon>
        <taxon>Lymnaeoidea</taxon>
        <taxon>Lymnaeidae</taxon>
        <taxon>Lymnaea</taxon>
    </lineage>
</organism>
<keyword evidence="6" id="KW-0539">Nucleus</keyword>
<accession>A0AAV2HLP2</accession>
<dbReference type="PANTHER" id="PTHR46004">
    <property type="entry name" value="CYCLIC AMP RESPONSE ELEMENT-BINDING PROTEIN A"/>
    <property type="match status" value="1"/>
</dbReference>
<protein>
    <recommendedName>
        <fullName evidence="9">BZIP domain-containing protein</fullName>
    </recommendedName>
</protein>
<dbReference type="Proteomes" id="UP001497497">
    <property type="component" value="Unassembled WGS sequence"/>
</dbReference>
<keyword evidence="7" id="KW-0175">Coiled coil</keyword>
<dbReference type="Gene3D" id="1.20.5.170">
    <property type="match status" value="1"/>
</dbReference>
<dbReference type="SUPFAM" id="SSF57959">
    <property type="entry name" value="Leucine zipper domain"/>
    <property type="match status" value="1"/>
</dbReference>
<keyword evidence="3" id="KW-0238">DNA-binding</keyword>
<evidence type="ECO:0000256" key="5">
    <source>
        <dbReference type="ARBA" id="ARBA00023163"/>
    </source>
</evidence>
<dbReference type="GO" id="GO:0035497">
    <property type="term" value="F:cAMP response element binding"/>
    <property type="evidence" value="ECO:0007669"/>
    <property type="project" value="TreeGrafter"/>
</dbReference>
<gene>
    <name evidence="10" type="ORF">GSLYS_00008921001</name>
</gene>
<dbReference type="AlphaFoldDB" id="A0AAV2HLP2"/>
<keyword evidence="2" id="KW-0805">Transcription regulation</keyword>
<sequence>MDLLCGHDRKLGYLEEPDMVDFLDSNEIFHTPMMTGFPNPDDDGYENDWLNTFLDDPVLNDKMMTDAMNPCIKSEHSYSINDNEPGSPLGGLANHEDMDADIFSNTSALDLTMKTTSAIKCETTNPDTFLTATATTTLPTPTTFNITSRQPTIIVTTTTAASSASTCATSYFTETLSFPSIQIKEEQGECLDQVHEQTVLEPILLPPTPPGSSGSDSDGSQSPQRSAPCSPIRQTYRHSSSSPLSGKPYSQPLFVNPISQSGVLILSEEEKRTLISEGYPIPTKLPLTKQEEKNLKKIRRKIKNKISAQESRRKKKEYLEALEKRVEAYNHENNDLKKKVENLENNNRSLLGQLQKLQSLVSKMPKAAAASATQTGTALMVLVFCFAVFLGSMSPSNLNIGYATKPPMLGFVQPASVVLPQQEMGPRMMPAQDTSNPYATPNIKSRMLMSVDQDDFCDDFRTMPWDNDMRCPLPEQSMDMNDNLPNPGIDLLGGAEIPPGGKTTPDTTVVMVVAANMENKSDYMGDSYRHGAVMPDIKLAHQEMLKHSRIQNMSAEMETA</sequence>
<dbReference type="SMART" id="SM00338">
    <property type="entry name" value="BRLZ"/>
    <property type="match status" value="1"/>
</dbReference>
<comment type="caution">
    <text evidence="10">The sequence shown here is derived from an EMBL/GenBank/DDBJ whole genome shotgun (WGS) entry which is preliminary data.</text>
</comment>
<evidence type="ECO:0000256" key="3">
    <source>
        <dbReference type="ARBA" id="ARBA00023125"/>
    </source>
</evidence>
<keyword evidence="11" id="KW-1185">Reference proteome</keyword>
<evidence type="ECO:0000256" key="1">
    <source>
        <dbReference type="ARBA" id="ARBA00004123"/>
    </source>
</evidence>
<keyword evidence="5" id="KW-0804">Transcription</keyword>
<feature type="region of interest" description="Disordered" evidence="8">
    <location>
        <begin position="203"/>
        <end position="248"/>
    </location>
</feature>
<dbReference type="FunFam" id="1.20.5.170:FF:000054">
    <property type="entry name" value="Cyclic AMP-responsive element-binding protein 3-like 2"/>
    <property type="match status" value="1"/>
</dbReference>
<feature type="compositionally biased region" description="Low complexity" evidence="8">
    <location>
        <begin position="211"/>
        <end position="224"/>
    </location>
</feature>
<dbReference type="Pfam" id="PF00170">
    <property type="entry name" value="bZIP_1"/>
    <property type="match status" value="1"/>
</dbReference>
<dbReference type="PROSITE" id="PS00036">
    <property type="entry name" value="BZIP_BASIC"/>
    <property type="match status" value="1"/>
</dbReference>
<reference evidence="10 11" key="1">
    <citation type="submission" date="2024-04" db="EMBL/GenBank/DDBJ databases">
        <authorList>
            <consortium name="Genoscope - CEA"/>
            <person name="William W."/>
        </authorList>
    </citation>
    <scope>NUCLEOTIDE SEQUENCE [LARGE SCALE GENOMIC DNA]</scope>
</reference>
<dbReference type="PANTHER" id="PTHR46004:SF3">
    <property type="entry name" value="CYCLIC AMP RESPONSE ELEMENT-BINDING PROTEIN A"/>
    <property type="match status" value="1"/>
</dbReference>